<dbReference type="GO" id="GO:0005737">
    <property type="term" value="C:cytoplasm"/>
    <property type="evidence" value="ECO:0007669"/>
    <property type="project" value="TreeGrafter"/>
</dbReference>
<dbReference type="Proteomes" id="UP001148614">
    <property type="component" value="Unassembled WGS sequence"/>
</dbReference>
<dbReference type="SUPFAM" id="SSF56300">
    <property type="entry name" value="Metallo-dependent phosphatases"/>
    <property type="match status" value="1"/>
</dbReference>
<protein>
    <recommendedName>
        <fullName evidence="2">Calcineurin-like phosphoesterase domain-containing protein</fullName>
    </recommendedName>
</protein>
<keyword evidence="1" id="KW-0812">Transmembrane</keyword>
<dbReference type="Pfam" id="PF00149">
    <property type="entry name" value="Metallophos"/>
    <property type="match status" value="1"/>
</dbReference>
<organism evidence="3 4">
    <name type="scientific">Xylaria arbuscula</name>
    <dbReference type="NCBI Taxonomy" id="114810"/>
    <lineage>
        <taxon>Eukaryota</taxon>
        <taxon>Fungi</taxon>
        <taxon>Dikarya</taxon>
        <taxon>Ascomycota</taxon>
        <taxon>Pezizomycotina</taxon>
        <taxon>Sordariomycetes</taxon>
        <taxon>Xylariomycetidae</taxon>
        <taxon>Xylariales</taxon>
        <taxon>Xylariaceae</taxon>
        <taxon>Xylaria</taxon>
    </lineage>
</organism>
<reference evidence="3" key="1">
    <citation type="submission" date="2022-07" db="EMBL/GenBank/DDBJ databases">
        <title>Genome Sequence of Xylaria arbuscula.</title>
        <authorList>
            <person name="Buettner E."/>
        </authorList>
    </citation>
    <scope>NUCLEOTIDE SEQUENCE</scope>
    <source>
        <strain evidence="3">VT107</strain>
    </source>
</reference>
<dbReference type="InterPro" id="IPR029052">
    <property type="entry name" value="Metallo-depent_PP-like"/>
</dbReference>
<proteinExistence type="predicted"/>
<dbReference type="PANTHER" id="PTHR32440">
    <property type="entry name" value="PHOSPHATASE DCR2-RELATED-RELATED"/>
    <property type="match status" value="1"/>
</dbReference>
<feature type="domain" description="Calcineurin-like phosphoesterase" evidence="2">
    <location>
        <begin position="35"/>
        <end position="283"/>
    </location>
</feature>
<accession>A0A9W8NC18</accession>
<evidence type="ECO:0000313" key="3">
    <source>
        <dbReference type="EMBL" id="KAJ3568680.1"/>
    </source>
</evidence>
<name>A0A9W8NC18_9PEZI</name>
<dbReference type="VEuPathDB" id="FungiDB:F4678DRAFT_431111"/>
<evidence type="ECO:0000256" key="1">
    <source>
        <dbReference type="SAM" id="Phobius"/>
    </source>
</evidence>
<dbReference type="AlphaFoldDB" id="A0A9W8NC18"/>
<comment type="caution">
    <text evidence="3">The sequence shown here is derived from an EMBL/GenBank/DDBJ whole genome shotgun (WGS) entry which is preliminary data.</text>
</comment>
<dbReference type="CDD" id="cd07383">
    <property type="entry name" value="MPP_Dcr2"/>
    <property type="match status" value="1"/>
</dbReference>
<keyword evidence="1" id="KW-0472">Membrane</keyword>
<keyword evidence="4" id="KW-1185">Reference proteome</keyword>
<evidence type="ECO:0000259" key="2">
    <source>
        <dbReference type="Pfam" id="PF00149"/>
    </source>
</evidence>
<sequence>MMRSGPRNRIHELPGAVPQQSNGRTLRFLEDGTFQITVFSDLHFAEDEDSAQGPIQDTKTSEVVKKVLERESPQLVVLNGDLISGYGTRADNATLYLDQVVAPIVERDLPWATTYGNHDNEAYVRSTDLLTREQQYENSLTQNMIPGKPQGGVSNYFLQVYPASGDQDVPEATLWFFDSRGGGEPRDWVDDSVVDWFKEASMNLTQQYNKTIPSLAFFHIPITAMYEFQEDPGVDPGREPGIDGEKVWWQGRGFDGKTGHDVSFMTALADTDGLLATFSGHDHDNDWCYKWIRPTTDQAVARDGVSVCYGRHTGYGGYGDLPRGGRQILLRQETVTMEAITWIRLEDGSVLANVTLNSTYGQDEYQPLHRGIELRGGVFDGVADSRHTVPGFYSVVLFLFLVIYAPFALWS</sequence>
<evidence type="ECO:0000313" key="4">
    <source>
        <dbReference type="Proteomes" id="UP001148614"/>
    </source>
</evidence>
<feature type="transmembrane region" description="Helical" evidence="1">
    <location>
        <begin position="391"/>
        <end position="410"/>
    </location>
</feature>
<keyword evidence="1" id="KW-1133">Transmembrane helix</keyword>
<dbReference type="GO" id="GO:0016788">
    <property type="term" value="F:hydrolase activity, acting on ester bonds"/>
    <property type="evidence" value="ECO:0007669"/>
    <property type="project" value="TreeGrafter"/>
</dbReference>
<dbReference type="PANTHER" id="PTHR32440:SF11">
    <property type="entry name" value="METALLOPHOSPHOESTERASE DOMAIN-CONTAINING PROTEIN"/>
    <property type="match status" value="1"/>
</dbReference>
<gene>
    <name evidence="3" type="ORF">NPX13_g6338</name>
</gene>
<dbReference type="EMBL" id="JANPWZ010001112">
    <property type="protein sequence ID" value="KAJ3568680.1"/>
    <property type="molecule type" value="Genomic_DNA"/>
</dbReference>
<dbReference type="Gene3D" id="3.60.21.10">
    <property type="match status" value="1"/>
</dbReference>
<dbReference type="InterPro" id="IPR004843">
    <property type="entry name" value="Calcineurin-like_PHP"/>
</dbReference>